<protein>
    <submittedName>
        <fullName evidence="2">Uncharacterized protein</fullName>
    </submittedName>
</protein>
<reference evidence="2 3" key="1">
    <citation type="submission" date="2021-06" db="EMBL/GenBank/DDBJ databases">
        <title>Caerostris darwini draft genome.</title>
        <authorList>
            <person name="Kono N."/>
            <person name="Arakawa K."/>
        </authorList>
    </citation>
    <scope>NUCLEOTIDE SEQUENCE [LARGE SCALE GENOMIC DNA]</scope>
</reference>
<dbReference type="EMBL" id="BPLQ01013294">
    <property type="protein sequence ID" value="GIY71177.1"/>
    <property type="molecule type" value="Genomic_DNA"/>
</dbReference>
<keyword evidence="3" id="KW-1185">Reference proteome</keyword>
<evidence type="ECO:0000256" key="1">
    <source>
        <dbReference type="SAM" id="MobiDB-lite"/>
    </source>
</evidence>
<name>A0AAV4VLH2_9ARAC</name>
<sequence length="83" mass="9850">MDHKVASHRDHKSGRSSSVPPETRPVGQVSFFEWRNNRWEEPDENDRTQKEKNKYSRKVFLPVSLSASLKCNTRLDMRDQIYD</sequence>
<gene>
    <name evidence="2" type="ORF">CDAR_472351</name>
</gene>
<comment type="caution">
    <text evidence="2">The sequence shown here is derived from an EMBL/GenBank/DDBJ whole genome shotgun (WGS) entry which is preliminary data.</text>
</comment>
<evidence type="ECO:0000313" key="2">
    <source>
        <dbReference type="EMBL" id="GIY71177.1"/>
    </source>
</evidence>
<feature type="region of interest" description="Disordered" evidence="1">
    <location>
        <begin position="1"/>
        <end position="28"/>
    </location>
</feature>
<accession>A0AAV4VLH2</accession>
<evidence type="ECO:0000313" key="3">
    <source>
        <dbReference type="Proteomes" id="UP001054837"/>
    </source>
</evidence>
<dbReference type="Proteomes" id="UP001054837">
    <property type="component" value="Unassembled WGS sequence"/>
</dbReference>
<organism evidence="2 3">
    <name type="scientific">Caerostris darwini</name>
    <dbReference type="NCBI Taxonomy" id="1538125"/>
    <lineage>
        <taxon>Eukaryota</taxon>
        <taxon>Metazoa</taxon>
        <taxon>Ecdysozoa</taxon>
        <taxon>Arthropoda</taxon>
        <taxon>Chelicerata</taxon>
        <taxon>Arachnida</taxon>
        <taxon>Araneae</taxon>
        <taxon>Araneomorphae</taxon>
        <taxon>Entelegynae</taxon>
        <taxon>Araneoidea</taxon>
        <taxon>Araneidae</taxon>
        <taxon>Caerostris</taxon>
    </lineage>
</organism>
<proteinExistence type="predicted"/>
<dbReference type="AlphaFoldDB" id="A0AAV4VLH2"/>